<evidence type="ECO:0000256" key="1">
    <source>
        <dbReference type="SAM" id="Phobius"/>
    </source>
</evidence>
<organism evidence="2 3">
    <name type="scientific">Jatrophihabitans telluris</name>
    <dbReference type="NCBI Taxonomy" id="2038343"/>
    <lineage>
        <taxon>Bacteria</taxon>
        <taxon>Bacillati</taxon>
        <taxon>Actinomycetota</taxon>
        <taxon>Actinomycetes</taxon>
        <taxon>Jatrophihabitantales</taxon>
        <taxon>Jatrophihabitantaceae</taxon>
        <taxon>Jatrophihabitans</taxon>
    </lineage>
</organism>
<evidence type="ECO:0000313" key="2">
    <source>
        <dbReference type="EMBL" id="UQX88344.1"/>
    </source>
</evidence>
<dbReference type="Proteomes" id="UP001056336">
    <property type="component" value="Chromosome"/>
</dbReference>
<feature type="transmembrane region" description="Helical" evidence="1">
    <location>
        <begin position="46"/>
        <end position="62"/>
    </location>
</feature>
<gene>
    <name evidence="2" type="ORF">M6D93_18985</name>
</gene>
<evidence type="ECO:0000313" key="3">
    <source>
        <dbReference type="Proteomes" id="UP001056336"/>
    </source>
</evidence>
<dbReference type="RefSeq" id="WP_249771748.1">
    <property type="nucleotide sequence ID" value="NZ_CP097332.1"/>
</dbReference>
<dbReference type="EMBL" id="CP097332">
    <property type="protein sequence ID" value="UQX88344.1"/>
    <property type="molecule type" value="Genomic_DNA"/>
</dbReference>
<name>A0ABY4QZU0_9ACTN</name>
<reference evidence="2" key="1">
    <citation type="journal article" date="2018" name="Int. J. Syst. Evol. Microbiol.">
        <title>Jatrophihabitans telluris sp. nov., isolated from sediment soil of lava forest wetlands and the emended description of the genus Jatrophihabitans.</title>
        <authorList>
            <person name="Lee K.C."/>
            <person name="Suh M.K."/>
            <person name="Eom M.K."/>
            <person name="Kim K.K."/>
            <person name="Kim J.S."/>
            <person name="Kim D.S."/>
            <person name="Ko S.H."/>
            <person name="Shin Y.K."/>
            <person name="Lee J.S."/>
        </authorList>
    </citation>
    <scope>NUCLEOTIDE SEQUENCE</scope>
    <source>
        <strain evidence="2">N237</strain>
    </source>
</reference>
<feature type="transmembrane region" description="Helical" evidence="1">
    <location>
        <begin position="20"/>
        <end position="39"/>
    </location>
</feature>
<accession>A0ABY4QZU0</accession>
<protein>
    <submittedName>
        <fullName evidence="2">Uncharacterized protein</fullName>
    </submittedName>
</protein>
<proteinExistence type="predicted"/>
<keyword evidence="1" id="KW-0472">Membrane</keyword>
<keyword evidence="1" id="KW-0812">Transmembrane</keyword>
<keyword evidence="3" id="KW-1185">Reference proteome</keyword>
<reference evidence="2" key="2">
    <citation type="submission" date="2022-05" db="EMBL/GenBank/DDBJ databases">
        <authorList>
            <person name="Kim J.-S."/>
            <person name="Lee K."/>
            <person name="Suh M."/>
            <person name="Eom M."/>
            <person name="Kim J.-S."/>
            <person name="Kim D.-S."/>
            <person name="Ko S.-H."/>
            <person name="Shin Y."/>
            <person name="Lee J.-S."/>
        </authorList>
    </citation>
    <scope>NUCLEOTIDE SEQUENCE</scope>
    <source>
        <strain evidence="2">N237</strain>
    </source>
</reference>
<keyword evidence="1" id="KW-1133">Transmembrane helix</keyword>
<sequence>MKSSATIQALALDTSQVKTYGLGAILVVVLIGLLVSFVVTKIVTKIVTIVVMVVLAFVLWGQRQHVVDSLDKHAKNCDATFFGVHVKASNDAVKAACAKVAKQNGS</sequence>